<name>A0A4R7SYQ7_9ACTN</name>
<dbReference type="InterPro" id="IPR023393">
    <property type="entry name" value="START-like_dom_sf"/>
</dbReference>
<dbReference type="AlphaFoldDB" id="A0A4R7SYQ7"/>
<dbReference type="InterPro" id="IPR019587">
    <property type="entry name" value="Polyketide_cyclase/dehydratase"/>
</dbReference>
<gene>
    <name evidence="1" type="ORF">EV138_6932</name>
</gene>
<reference evidence="1 2" key="1">
    <citation type="submission" date="2019-03" db="EMBL/GenBank/DDBJ databases">
        <title>Genomic Encyclopedia of Type Strains, Phase III (KMG-III): the genomes of soil and plant-associated and newly described type strains.</title>
        <authorList>
            <person name="Whitman W."/>
        </authorList>
    </citation>
    <scope>NUCLEOTIDE SEQUENCE [LARGE SCALE GENOMIC DNA]</scope>
    <source>
        <strain evidence="1 2">VKM Ac-2575</strain>
    </source>
</reference>
<keyword evidence="2" id="KW-1185">Reference proteome</keyword>
<proteinExistence type="predicted"/>
<dbReference type="OrthoDB" id="9810827at2"/>
<evidence type="ECO:0000313" key="2">
    <source>
        <dbReference type="Proteomes" id="UP000295151"/>
    </source>
</evidence>
<dbReference type="Gene3D" id="3.30.530.20">
    <property type="match status" value="1"/>
</dbReference>
<protein>
    <submittedName>
        <fullName evidence="1">Polyketide cyclase/dehydrase/lipid transport protein</fullName>
    </submittedName>
</protein>
<dbReference type="Proteomes" id="UP000295151">
    <property type="component" value="Unassembled WGS sequence"/>
</dbReference>
<organism evidence="1 2">
    <name type="scientific">Kribbella voronezhensis</name>
    <dbReference type="NCBI Taxonomy" id="2512212"/>
    <lineage>
        <taxon>Bacteria</taxon>
        <taxon>Bacillati</taxon>
        <taxon>Actinomycetota</taxon>
        <taxon>Actinomycetes</taxon>
        <taxon>Propionibacteriales</taxon>
        <taxon>Kribbellaceae</taxon>
        <taxon>Kribbella</taxon>
    </lineage>
</organism>
<dbReference type="EMBL" id="SOCE01000002">
    <property type="protein sequence ID" value="TDU84461.1"/>
    <property type="molecule type" value="Genomic_DNA"/>
</dbReference>
<sequence>MWTTEYTQTTDAAPEALWELLRDVNGWGAWNEGIESITVDGPVAVGATFQMKPAGEDAVSSTIVELDEKRLITDVTELGDLVIRVAHQLDPVPGGGTTVTFRIEVSGPAADNIGDEVGTAISADFPDVIAALVAAARAL</sequence>
<comment type="caution">
    <text evidence="1">The sequence shown here is derived from an EMBL/GenBank/DDBJ whole genome shotgun (WGS) entry which is preliminary data.</text>
</comment>
<dbReference type="SUPFAM" id="SSF55961">
    <property type="entry name" value="Bet v1-like"/>
    <property type="match status" value="1"/>
</dbReference>
<accession>A0A4R7SYQ7</accession>
<dbReference type="Pfam" id="PF10604">
    <property type="entry name" value="Polyketide_cyc2"/>
    <property type="match status" value="1"/>
</dbReference>
<dbReference type="RefSeq" id="WP_133984275.1">
    <property type="nucleotide sequence ID" value="NZ_SOCE01000002.1"/>
</dbReference>
<evidence type="ECO:0000313" key="1">
    <source>
        <dbReference type="EMBL" id="TDU84461.1"/>
    </source>
</evidence>